<evidence type="ECO:0000256" key="5">
    <source>
        <dbReference type="ARBA" id="ARBA00023163"/>
    </source>
</evidence>
<keyword evidence="3 6" id="KW-0731">Sigma factor</keyword>
<dbReference type="Proteomes" id="UP000580910">
    <property type="component" value="Unassembled WGS sequence"/>
</dbReference>
<dbReference type="Pfam" id="PF08281">
    <property type="entry name" value="Sigma70_r4_2"/>
    <property type="match status" value="1"/>
</dbReference>
<gene>
    <name evidence="9" type="ORF">FB382_003730</name>
</gene>
<name>A0A7W3PBH6_9ACTN</name>
<evidence type="ECO:0000256" key="6">
    <source>
        <dbReference type="RuleBase" id="RU000716"/>
    </source>
</evidence>
<reference evidence="9 10" key="1">
    <citation type="submission" date="2020-07" db="EMBL/GenBank/DDBJ databases">
        <title>Sequencing the genomes of 1000 actinobacteria strains.</title>
        <authorList>
            <person name="Klenk H.-P."/>
        </authorList>
    </citation>
    <scope>NUCLEOTIDE SEQUENCE [LARGE SCALE GENOMIC DNA]</scope>
    <source>
        <strain evidence="9 10">DSM 21349</strain>
    </source>
</reference>
<evidence type="ECO:0000259" key="8">
    <source>
        <dbReference type="Pfam" id="PF08281"/>
    </source>
</evidence>
<dbReference type="InterPro" id="IPR013325">
    <property type="entry name" value="RNA_pol_sigma_r2"/>
</dbReference>
<dbReference type="SUPFAM" id="SSF88659">
    <property type="entry name" value="Sigma3 and sigma4 domains of RNA polymerase sigma factors"/>
    <property type="match status" value="1"/>
</dbReference>
<evidence type="ECO:0000256" key="3">
    <source>
        <dbReference type="ARBA" id="ARBA00023082"/>
    </source>
</evidence>
<dbReference type="PANTHER" id="PTHR43133">
    <property type="entry name" value="RNA POLYMERASE ECF-TYPE SIGMA FACTO"/>
    <property type="match status" value="1"/>
</dbReference>
<evidence type="ECO:0000259" key="7">
    <source>
        <dbReference type="Pfam" id="PF04542"/>
    </source>
</evidence>
<dbReference type="AlphaFoldDB" id="A0A7W3PBH6"/>
<dbReference type="PANTHER" id="PTHR43133:SF50">
    <property type="entry name" value="ECF RNA POLYMERASE SIGMA FACTOR SIGM"/>
    <property type="match status" value="1"/>
</dbReference>
<keyword evidence="4 6" id="KW-0238">DNA-binding</keyword>
<dbReference type="Gene3D" id="1.10.10.10">
    <property type="entry name" value="Winged helix-like DNA-binding domain superfamily/Winged helix DNA-binding domain"/>
    <property type="match status" value="1"/>
</dbReference>
<comment type="caution">
    <text evidence="9">The sequence shown here is derived from an EMBL/GenBank/DDBJ whole genome shotgun (WGS) entry which is preliminary data.</text>
</comment>
<comment type="similarity">
    <text evidence="1 6">Belongs to the sigma-70 factor family. ECF subfamily.</text>
</comment>
<dbReference type="InterPro" id="IPR039425">
    <property type="entry name" value="RNA_pol_sigma-70-like"/>
</dbReference>
<dbReference type="EMBL" id="JACGXA010000001">
    <property type="protein sequence ID" value="MBA8805439.1"/>
    <property type="molecule type" value="Genomic_DNA"/>
</dbReference>
<dbReference type="GO" id="GO:0006352">
    <property type="term" value="P:DNA-templated transcription initiation"/>
    <property type="evidence" value="ECO:0007669"/>
    <property type="project" value="InterPro"/>
</dbReference>
<dbReference type="Pfam" id="PF04542">
    <property type="entry name" value="Sigma70_r2"/>
    <property type="match status" value="1"/>
</dbReference>
<dbReference type="GO" id="GO:0003677">
    <property type="term" value="F:DNA binding"/>
    <property type="evidence" value="ECO:0007669"/>
    <property type="project" value="UniProtKB-KW"/>
</dbReference>
<dbReference type="InterPro" id="IPR013249">
    <property type="entry name" value="RNA_pol_sigma70_r4_t2"/>
</dbReference>
<dbReference type="GO" id="GO:0006950">
    <property type="term" value="P:response to stress"/>
    <property type="evidence" value="ECO:0007669"/>
    <property type="project" value="UniProtKB-ARBA"/>
</dbReference>
<keyword evidence="5 6" id="KW-0804">Transcription</keyword>
<feature type="domain" description="RNA polymerase sigma factor 70 region 4 type 2" evidence="8">
    <location>
        <begin position="110"/>
        <end position="155"/>
    </location>
</feature>
<dbReference type="InterPro" id="IPR000838">
    <property type="entry name" value="RNA_pol_sigma70_ECF_CS"/>
</dbReference>
<keyword evidence="2 6" id="KW-0805">Transcription regulation</keyword>
<dbReference type="CDD" id="cd06171">
    <property type="entry name" value="Sigma70_r4"/>
    <property type="match status" value="1"/>
</dbReference>
<dbReference type="InterPro" id="IPR036388">
    <property type="entry name" value="WH-like_DNA-bd_sf"/>
</dbReference>
<evidence type="ECO:0000313" key="10">
    <source>
        <dbReference type="Proteomes" id="UP000580910"/>
    </source>
</evidence>
<dbReference type="SUPFAM" id="SSF88946">
    <property type="entry name" value="Sigma2 domain of RNA polymerase sigma factors"/>
    <property type="match status" value="1"/>
</dbReference>
<dbReference type="GO" id="GO:0016987">
    <property type="term" value="F:sigma factor activity"/>
    <property type="evidence" value="ECO:0007669"/>
    <property type="project" value="UniProtKB-KW"/>
</dbReference>
<protein>
    <recommendedName>
        <fullName evidence="6">RNA polymerase sigma factor</fullName>
    </recommendedName>
</protein>
<evidence type="ECO:0000313" key="9">
    <source>
        <dbReference type="EMBL" id="MBA8805439.1"/>
    </source>
</evidence>
<proteinExistence type="inferred from homology"/>
<dbReference type="InterPro" id="IPR014284">
    <property type="entry name" value="RNA_pol_sigma-70_dom"/>
</dbReference>
<evidence type="ECO:0000256" key="2">
    <source>
        <dbReference type="ARBA" id="ARBA00023015"/>
    </source>
</evidence>
<keyword evidence="10" id="KW-1185">Reference proteome</keyword>
<dbReference type="InterPro" id="IPR007627">
    <property type="entry name" value="RNA_pol_sigma70_r2"/>
</dbReference>
<dbReference type="RefSeq" id="WP_182541176.1">
    <property type="nucleotide sequence ID" value="NZ_JACGXA010000001.1"/>
</dbReference>
<sequence>MEVTDAVAQADWAEVATAFAPGLLRLAVMLAGSQHDAEDLLQATFARAQRHGSRIAAMKTPGAYLRRIMLNEHASDKRRRRLRTVPLTDAASVPLEPRAGAEDDLWPWLTTLPKQQRTVLVLRYYEDLDDAEIADLVGCSSATVRSHASRGISALRARLNSLES</sequence>
<evidence type="ECO:0000256" key="4">
    <source>
        <dbReference type="ARBA" id="ARBA00023125"/>
    </source>
</evidence>
<evidence type="ECO:0000256" key="1">
    <source>
        <dbReference type="ARBA" id="ARBA00010641"/>
    </source>
</evidence>
<dbReference type="PROSITE" id="PS01063">
    <property type="entry name" value="SIGMA70_ECF"/>
    <property type="match status" value="1"/>
</dbReference>
<dbReference type="Gene3D" id="1.10.1740.10">
    <property type="match status" value="1"/>
</dbReference>
<organism evidence="9 10">
    <name type="scientific">Nocardioides ginsengisegetis</name>
    <dbReference type="NCBI Taxonomy" id="661491"/>
    <lineage>
        <taxon>Bacteria</taxon>
        <taxon>Bacillati</taxon>
        <taxon>Actinomycetota</taxon>
        <taxon>Actinomycetes</taxon>
        <taxon>Propionibacteriales</taxon>
        <taxon>Nocardioidaceae</taxon>
        <taxon>Nocardioides</taxon>
    </lineage>
</organism>
<accession>A0A7W3PBH6</accession>
<dbReference type="InterPro" id="IPR013324">
    <property type="entry name" value="RNA_pol_sigma_r3/r4-like"/>
</dbReference>
<dbReference type="NCBIfam" id="TIGR02937">
    <property type="entry name" value="sigma70-ECF"/>
    <property type="match status" value="1"/>
</dbReference>
<feature type="domain" description="RNA polymerase sigma-70 region 2" evidence="7">
    <location>
        <begin position="18"/>
        <end position="81"/>
    </location>
</feature>